<comment type="similarity">
    <text evidence="10">Belongs to the class-I aminoacyl-tRNA synthetase family.</text>
</comment>
<dbReference type="GO" id="GO:0005829">
    <property type="term" value="C:cytosol"/>
    <property type="evidence" value="ECO:0007669"/>
    <property type="project" value="TreeGrafter"/>
</dbReference>
<dbReference type="GO" id="GO:0006437">
    <property type="term" value="P:tyrosyl-tRNA aminoacylation"/>
    <property type="evidence" value="ECO:0007669"/>
    <property type="project" value="UniProtKB-UniRule"/>
</dbReference>
<dbReference type="InterPro" id="IPR002305">
    <property type="entry name" value="aa-tRNA-synth_Ic"/>
</dbReference>
<gene>
    <name evidence="12" type="primary">tyrS</name>
    <name evidence="12" type="ORF">5G12_023</name>
</gene>
<evidence type="ECO:0000256" key="3">
    <source>
        <dbReference type="ARBA" id="ARBA00022741"/>
    </source>
</evidence>
<evidence type="ECO:0000256" key="2">
    <source>
        <dbReference type="ARBA" id="ARBA00022598"/>
    </source>
</evidence>
<dbReference type="NCBIfam" id="TIGR00234">
    <property type="entry name" value="tyrS"/>
    <property type="match status" value="1"/>
</dbReference>
<dbReference type="EMBL" id="KT342857">
    <property type="protein sequence ID" value="ALG05282.2"/>
    <property type="molecule type" value="Genomic_DNA"/>
</dbReference>
<keyword evidence="2 10" id="KW-0436">Ligase</keyword>
<dbReference type="PANTHER" id="PTHR11766:SF1">
    <property type="entry name" value="TYROSINE--TRNA LIGASE"/>
    <property type="match status" value="1"/>
</dbReference>
<evidence type="ECO:0000259" key="11">
    <source>
        <dbReference type="Pfam" id="PF01479"/>
    </source>
</evidence>
<dbReference type="InterPro" id="IPR002942">
    <property type="entry name" value="S4_RNA-bd"/>
</dbReference>
<dbReference type="PRINTS" id="PR01040">
    <property type="entry name" value="TRNASYNTHTYR"/>
</dbReference>
<feature type="domain" description="RNA-binding S4" evidence="11">
    <location>
        <begin position="321"/>
        <end position="354"/>
    </location>
</feature>
<keyword evidence="6 10" id="KW-0030">Aminoacyl-tRNA synthetase</keyword>
<dbReference type="GO" id="GO:0004831">
    <property type="term" value="F:tyrosine-tRNA ligase activity"/>
    <property type="evidence" value="ECO:0007669"/>
    <property type="project" value="UniProtKB-UniRule"/>
</dbReference>
<accession>A0A0N9HMG3</accession>
<evidence type="ECO:0000256" key="10">
    <source>
        <dbReference type="RuleBase" id="RU363036"/>
    </source>
</evidence>
<comment type="catalytic activity">
    <reaction evidence="7">
        <text>tRNA(Tyr) + L-tyrosine + ATP = L-tyrosyl-tRNA(Tyr) + AMP + diphosphate + H(+)</text>
        <dbReference type="Rhea" id="RHEA:10220"/>
        <dbReference type="Rhea" id="RHEA-COMP:9706"/>
        <dbReference type="Rhea" id="RHEA-COMP:9707"/>
        <dbReference type="ChEBI" id="CHEBI:15378"/>
        <dbReference type="ChEBI" id="CHEBI:30616"/>
        <dbReference type="ChEBI" id="CHEBI:33019"/>
        <dbReference type="ChEBI" id="CHEBI:58315"/>
        <dbReference type="ChEBI" id="CHEBI:78442"/>
        <dbReference type="ChEBI" id="CHEBI:78536"/>
        <dbReference type="ChEBI" id="CHEBI:456215"/>
        <dbReference type="EC" id="6.1.1.1"/>
    </reaction>
</comment>
<dbReference type="AlphaFoldDB" id="A0A0N9HMG3"/>
<keyword evidence="4 10" id="KW-0067">ATP-binding</keyword>
<dbReference type="Pfam" id="PF00579">
    <property type="entry name" value="tRNA-synt_1b"/>
    <property type="match status" value="1"/>
</dbReference>
<evidence type="ECO:0000256" key="5">
    <source>
        <dbReference type="ARBA" id="ARBA00022917"/>
    </source>
</evidence>
<dbReference type="SUPFAM" id="SSF52374">
    <property type="entry name" value="Nucleotidylyl transferase"/>
    <property type="match status" value="1"/>
</dbReference>
<dbReference type="CDD" id="cd00805">
    <property type="entry name" value="TyrRS_core"/>
    <property type="match status" value="1"/>
</dbReference>
<sequence length="380" mass="41806">MPLGELTRNAVDVLPEGGLEAKLRLGRPLRVKMGIDVTAPQVTLGNGIGLQRMRAFQDAGHVGVLIVGDYTTRIGDPSGRSEKRPMLDTEVIDANAQRYFDAATRIIDPERTELRFNSEWLGKLDFGELLRLARTTTVARLLERDDFAKRFAAKAPISVSELLYPLMQAYDSVAVEADIELGGTDQLFNLLTGREVMPEYGLEPQVALTVKYLDSWDGTGMSGSRGNYIGLTEEPEEQFGKAMRIPDSLLEQWWALIAEQPVPQTDPMSAKLELARFIVVRSWGEKAARAAEEHFTRVVRRHEAPEDVPSVALPDGDPVHLPALLVEQLGVSSTSEARRLIQQGGVKVNGDPATGLDMSRGELAGALLQVGKRRFARLTP</sequence>
<dbReference type="GO" id="GO:0005524">
    <property type="term" value="F:ATP binding"/>
    <property type="evidence" value="ECO:0007669"/>
    <property type="project" value="UniProtKB-KW"/>
</dbReference>
<protein>
    <recommendedName>
        <fullName evidence="1 8">Tyrosine--tRNA ligase</fullName>
        <ecNumber evidence="1 8">6.1.1.1</ecNumber>
    </recommendedName>
</protein>
<dbReference type="CDD" id="cd00165">
    <property type="entry name" value="S4"/>
    <property type="match status" value="1"/>
</dbReference>
<dbReference type="InterPro" id="IPR014729">
    <property type="entry name" value="Rossmann-like_a/b/a_fold"/>
</dbReference>
<evidence type="ECO:0000256" key="8">
    <source>
        <dbReference type="NCBIfam" id="TIGR00234"/>
    </source>
</evidence>
<keyword evidence="3 10" id="KW-0547">Nucleotide-binding</keyword>
<dbReference type="Pfam" id="PF01479">
    <property type="entry name" value="S4"/>
    <property type="match status" value="1"/>
</dbReference>
<dbReference type="PROSITE" id="PS50889">
    <property type="entry name" value="S4"/>
    <property type="match status" value="1"/>
</dbReference>
<evidence type="ECO:0000256" key="4">
    <source>
        <dbReference type="ARBA" id="ARBA00022840"/>
    </source>
</evidence>
<evidence type="ECO:0000313" key="12">
    <source>
        <dbReference type="EMBL" id="ALG05282.2"/>
    </source>
</evidence>
<dbReference type="SUPFAM" id="SSF55174">
    <property type="entry name" value="Alpha-L RNA-binding motif"/>
    <property type="match status" value="1"/>
</dbReference>
<dbReference type="InterPro" id="IPR002307">
    <property type="entry name" value="Tyr-tRNA-ligase"/>
</dbReference>
<evidence type="ECO:0000256" key="7">
    <source>
        <dbReference type="ARBA" id="ARBA00048248"/>
    </source>
</evidence>
<dbReference type="Gene3D" id="1.10.240.10">
    <property type="entry name" value="Tyrosyl-Transfer RNA Synthetase"/>
    <property type="match status" value="1"/>
</dbReference>
<dbReference type="PANTHER" id="PTHR11766">
    <property type="entry name" value="TYROSYL-TRNA SYNTHETASE"/>
    <property type="match status" value="1"/>
</dbReference>
<name>A0A0N9HMG3_9BACT</name>
<evidence type="ECO:0000256" key="9">
    <source>
        <dbReference type="PROSITE-ProRule" id="PRU00182"/>
    </source>
</evidence>
<dbReference type="InterPro" id="IPR024088">
    <property type="entry name" value="Tyr-tRNA-ligase_bac-type"/>
</dbReference>
<dbReference type="Gene3D" id="3.40.50.620">
    <property type="entry name" value="HUPs"/>
    <property type="match status" value="1"/>
</dbReference>
<dbReference type="InterPro" id="IPR036986">
    <property type="entry name" value="S4_RNA-bd_sf"/>
</dbReference>
<organism evidence="12">
    <name type="scientific">uncultured bacterium 5G12</name>
    <dbReference type="NCBI Taxonomy" id="1701325"/>
    <lineage>
        <taxon>Bacteria</taxon>
        <taxon>environmental samples</taxon>
    </lineage>
</organism>
<reference evidence="12" key="1">
    <citation type="submission" date="2016-04" db="EMBL/GenBank/DDBJ databases">
        <title>Exploring the genomic information of specific uncultured soil bacteria through a new metagenomic library-based strategy.</title>
        <authorList>
            <person name="Liu Y."/>
            <person name="Zhang R."/>
        </authorList>
    </citation>
    <scope>NUCLEOTIDE SEQUENCE</scope>
</reference>
<evidence type="ECO:0000256" key="6">
    <source>
        <dbReference type="ARBA" id="ARBA00023146"/>
    </source>
</evidence>
<dbReference type="GO" id="GO:0003723">
    <property type="term" value="F:RNA binding"/>
    <property type="evidence" value="ECO:0007669"/>
    <property type="project" value="UniProtKB-KW"/>
</dbReference>
<dbReference type="Gene3D" id="3.10.290.10">
    <property type="entry name" value="RNA-binding S4 domain"/>
    <property type="match status" value="1"/>
</dbReference>
<dbReference type="EC" id="6.1.1.1" evidence="1 8"/>
<proteinExistence type="inferred from homology"/>
<evidence type="ECO:0000256" key="1">
    <source>
        <dbReference type="ARBA" id="ARBA00013160"/>
    </source>
</evidence>
<keyword evidence="9" id="KW-0694">RNA-binding</keyword>
<keyword evidence="5 10" id="KW-0648">Protein biosynthesis</keyword>